<sequence>MPRTREGEPPLAQPASDKFNLLELIPTLKAVNRSESVAFLVKLMMLQSWANGSTLKKRTIRGRNQVSRPSRIQPVNQRRVSFTELAADNYYPTPRSIQGRYPSVLQGNSSERTFNFQGSQNAGALRQNRDSEDLNFRGERRF</sequence>
<evidence type="ECO:0000313" key="3">
    <source>
        <dbReference type="Proteomes" id="UP000887159"/>
    </source>
</evidence>
<feature type="compositionally biased region" description="Basic and acidic residues" evidence="1">
    <location>
        <begin position="127"/>
        <end position="142"/>
    </location>
</feature>
<comment type="caution">
    <text evidence="2">The sequence shown here is derived from an EMBL/GenBank/DDBJ whole genome shotgun (WGS) entry which is preliminary data.</text>
</comment>
<dbReference type="EMBL" id="BMAU01021087">
    <property type="protein sequence ID" value="GFX89965.1"/>
    <property type="molecule type" value="Genomic_DNA"/>
</dbReference>
<gene>
    <name evidence="2" type="ORF">TNCV_886631</name>
</gene>
<accession>A0A8X6R9F5</accession>
<evidence type="ECO:0000256" key="1">
    <source>
        <dbReference type="SAM" id="MobiDB-lite"/>
    </source>
</evidence>
<evidence type="ECO:0000313" key="2">
    <source>
        <dbReference type="EMBL" id="GFX89965.1"/>
    </source>
</evidence>
<protein>
    <submittedName>
        <fullName evidence="2">Uncharacterized protein</fullName>
    </submittedName>
</protein>
<dbReference type="Proteomes" id="UP000887159">
    <property type="component" value="Unassembled WGS sequence"/>
</dbReference>
<proteinExistence type="predicted"/>
<organism evidence="2 3">
    <name type="scientific">Trichonephila clavipes</name>
    <name type="common">Golden silk orbweaver</name>
    <name type="synonym">Nephila clavipes</name>
    <dbReference type="NCBI Taxonomy" id="2585209"/>
    <lineage>
        <taxon>Eukaryota</taxon>
        <taxon>Metazoa</taxon>
        <taxon>Ecdysozoa</taxon>
        <taxon>Arthropoda</taxon>
        <taxon>Chelicerata</taxon>
        <taxon>Arachnida</taxon>
        <taxon>Araneae</taxon>
        <taxon>Araneomorphae</taxon>
        <taxon>Entelegynae</taxon>
        <taxon>Araneoidea</taxon>
        <taxon>Nephilidae</taxon>
        <taxon>Trichonephila</taxon>
    </lineage>
</organism>
<dbReference type="AlphaFoldDB" id="A0A8X6R9F5"/>
<keyword evidence="3" id="KW-1185">Reference proteome</keyword>
<feature type="region of interest" description="Disordered" evidence="1">
    <location>
        <begin position="118"/>
        <end position="142"/>
    </location>
</feature>
<reference evidence="2" key="1">
    <citation type="submission" date="2020-08" db="EMBL/GenBank/DDBJ databases">
        <title>Multicomponent nature underlies the extraordinary mechanical properties of spider dragline silk.</title>
        <authorList>
            <person name="Kono N."/>
            <person name="Nakamura H."/>
            <person name="Mori M."/>
            <person name="Yoshida Y."/>
            <person name="Ohtoshi R."/>
            <person name="Malay A.D."/>
            <person name="Moran D.A.P."/>
            <person name="Tomita M."/>
            <person name="Numata K."/>
            <person name="Arakawa K."/>
        </authorList>
    </citation>
    <scope>NUCLEOTIDE SEQUENCE</scope>
</reference>
<name>A0A8X6R9F5_TRICX</name>